<dbReference type="SMART" id="SM00222">
    <property type="entry name" value="Sec7"/>
    <property type="match status" value="1"/>
</dbReference>
<dbReference type="GO" id="GO:0005085">
    <property type="term" value="F:guanyl-nucleotide exchange factor activity"/>
    <property type="evidence" value="ECO:0007669"/>
    <property type="project" value="InterPro"/>
</dbReference>
<dbReference type="Proteomes" id="UP000186922">
    <property type="component" value="Unassembled WGS sequence"/>
</dbReference>
<evidence type="ECO:0000313" key="3">
    <source>
        <dbReference type="EMBL" id="GAU94004.1"/>
    </source>
</evidence>
<dbReference type="InterPro" id="IPR032691">
    <property type="entry name" value="Mon2/Sec7/BIG1-like_HUS"/>
</dbReference>
<dbReference type="GO" id="GO:0016192">
    <property type="term" value="P:vesicle-mediated transport"/>
    <property type="evidence" value="ECO:0007669"/>
    <property type="project" value="UniProtKB-ARBA"/>
</dbReference>
<sequence length="1699" mass="189957">MDRVMDVASPVPYSRTFAKERSMAGAKHLHVIVSEVNVISAAMRKVHRRNQEDRSQLLDKVLTLKHILGGAEDLDQIDAKTFLLPFLDIIRAEDTSAVITNLALSTVNKIITCRMLDHRSGQEVATVVDLIADAVTHTRFVGQDPASDESVLMSIIHVLKNLLVSPPGNLLTNESVCEIAGSLFRMCLEPRLTELLRRVCDIFLDEVIQHIFLRLPEFVESQKDIKRAVRKLHRLVTKRKAPGPPIQTATSTESVLPNQAEKTVSQEAPAMEHVISSTHLPDLSGQNTSTMVDGACLSTRSEPCTTERADGASPLRQTGQEDATWTPAEVVTMSEAESEGEEEPEIGSERATPEEAPRDRMEFVNEKGITFRTAIPKNDETGAYIPYGLPAIQEILRFMVTLVHPYDKNSENNLNLGLRLLGSVMETSARALPKYTSLMVLVKDDLCRNLTFLLQSERLSIFTLTLQLAFFVFEAMRAQCKLQLEAFLTTLMNVVASEAPKVTLEHKEAALDTILRFFKLADFISEIYRNYDCDMYCSNLFEDLTKLLSKNAFPVNGLNLVHVLSLECLLTAIDNIEKNCQKSAQLPEDAVKELRDTLRPELQTLRNRKKMLNTGIELFNTKPSKGIEYLQKNHILSEPLVTSEVIRFLRENYKLDKAMIADYLGNRKNVEILPAFNKSFNFAGKRIDEALREYLEAFRLPGESPLIAHFMEHFAANWHTSNRMPFRHQDCAFTLAYAILMLNTDLHTKKGGKLHKPMSIEEFKKMVKGINADKSVTYPPDTVLDLDGQFLETLYDAIKRDEIIMPAEQVGLVKEMYDWKILLRRSKDQRYVFGVGGALDADMFALLWGPTVAALSYAFDKTTDDNILRRSISGFKKCAIIAASPNVQSSEVFDNIVVTLCKFSTLQNSYESISSLAVSFGQNTKAQLATKTVFSLAHRYGDILREGWKNIVDCVVLLFRAKLLPEDFTQGEDFVKGLVPLLYEDAAPIKQEGGLLSALVSYITSDSSKSSSMLHEENEYRKMARACIDECEIKELVKDSKFLRSESLKELLGALMTAHRNNGQRNAEPSSPVSLVFAEEQLATICLELLVRVLIENRDRIGEPGAKIWPSIHEYIHATLLQEGKTEISFRSERAVVGLLRLAVRFLRRHDTEIQQDIMRSLRLLLGLRPQFFYRMSRQIANALYQLFQANGSSSIKSRDDWKLLCTLLECAGAGIRLPKVMHREAMPKSESQPVNAVQPDNEVDRGYTSDSELHEIHASPTGSNTWLMVGREGEVVETAGNPEGNLLSIPVDIIHHDTDAFCSAIDSLHFLIRETGQVTVDNVPTLVHCLCVFVEASMNGLVGVNQRIQANTLKQVDSKLHRNVDRRALAHKAHSSPSSPGEEDNQQSNGRYQQRTIQLLDLIHCLHIRVASVYRGSSVEGALWSEVWCPLLRGIARVCCDNRKSVRLDGLNYLHRALLIPDLQALSASEWEDCLHMVLFPLLSSMKQNINPQDRIGMEETRVRVASLLCKVFLQHLPPLLTLPSFDGTWMAVLEHLEQYLKLDAKSDLLREAVLESIKNMLLVMSTAGVFHEYHGPLWDKTRTKVEAIVPGLTQQLVEPAPPTIRNEKLTSPTETASGGTVRSPSTTPSPVSFDSLQATSPQLDGMPGLPLLLDPGILQGFSIPSSPPPEAVMPEVGSNTQAGDAARLVHAGPVLQM</sequence>
<dbReference type="SUPFAM" id="SSF48371">
    <property type="entry name" value="ARM repeat"/>
    <property type="match status" value="1"/>
</dbReference>
<dbReference type="Pfam" id="PF01369">
    <property type="entry name" value="Sec7"/>
    <property type="match status" value="1"/>
</dbReference>
<dbReference type="CDD" id="cd00171">
    <property type="entry name" value="Sec7"/>
    <property type="match status" value="1"/>
</dbReference>
<dbReference type="SUPFAM" id="SSF48425">
    <property type="entry name" value="Sec7 domain"/>
    <property type="match status" value="1"/>
</dbReference>
<feature type="compositionally biased region" description="Basic and acidic residues" evidence="1">
    <location>
        <begin position="347"/>
        <end position="358"/>
    </location>
</feature>
<accession>A0A1D1UWI0</accession>
<dbReference type="OrthoDB" id="10258608at2759"/>
<reference evidence="3 4" key="1">
    <citation type="journal article" date="2016" name="Nat. Commun.">
        <title>Extremotolerant tardigrade genome and improved radiotolerance of human cultured cells by tardigrade-unique protein.</title>
        <authorList>
            <person name="Hashimoto T."/>
            <person name="Horikawa D.D."/>
            <person name="Saito Y."/>
            <person name="Kuwahara H."/>
            <person name="Kozuka-Hata H."/>
            <person name="Shin-I T."/>
            <person name="Minakuchi Y."/>
            <person name="Ohishi K."/>
            <person name="Motoyama A."/>
            <person name="Aizu T."/>
            <person name="Enomoto A."/>
            <person name="Kondo K."/>
            <person name="Tanaka S."/>
            <person name="Hara Y."/>
            <person name="Koshikawa S."/>
            <person name="Sagara H."/>
            <person name="Miura T."/>
            <person name="Yokobori S."/>
            <person name="Miyagawa K."/>
            <person name="Suzuki Y."/>
            <person name="Kubo T."/>
            <person name="Oyama M."/>
            <person name="Kohara Y."/>
            <person name="Fujiyama A."/>
            <person name="Arakawa K."/>
            <person name="Katayama T."/>
            <person name="Toyoda A."/>
            <person name="Kunieda T."/>
        </authorList>
    </citation>
    <scope>NUCLEOTIDE SEQUENCE [LARGE SCALE GENOMIC DNA]</scope>
    <source>
        <strain evidence="3 4">YOKOZUNA-1</strain>
    </source>
</reference>
<dbReference type="GO" id="GO:0032012">
    <property type="term" value="P:regulation of ARF protein signal transduction"/>
    <property type="evidence" value="ECO:0007669"/>
    <property type="project" value="InterPro"/>
</dbReference>
<dbReference type="Gene3D" id="1.10.220.20">
    <property type="match status" value="1"/>
</dbReference>
<feature type="compositionally biased region" description="Acidic residues" evidence="1">
    <location>
        <begin position="336"/>
        <end position="346"/>
    </location>
</feature>
<name>A0A1D1UWI0_RAMVA</name>
<proteinExistence type="predicted"/>
<feature type="domain" description="SEC7" evidence="2">
    <location>
        <begin position="601"/>
        <end position="801"/>
    </location>
</feature>
<feature type="compositionally biased region" description="Polar residues" evidence="1">
    <location>
        <begin position="247"/>
        <end position="259"/>
    </location>
</feature>
<dbReference type="EMBL" id="BDGG01000002">
    <property type="protein sequence ID" value="GAU94004.1"/>
    <property type="molecule type" value="Genomic_DNA"/>
</dbReference>
<dbReference type="InterPro" id="IPR023394">
    <property type="entry name" value="Sec7_C_sf"/>
</dbReference>
<dbReference type="InterPro" id="IPR016024">
    <property type="entry name" value="ARM-type_fold"/>
</dbReference>
<dbReference type="InterPro" id="IPR056604">
    <property type="entry name" value="GBF1-like_TPR"/>
</dbReference>
<organism evidence="3 4">
    <name type="scientific">Ramazzottius varieornatus</name>
    <name type="common">Water bear</name>
    <name type="synonym">Tardigrade</name>
    <dbReference type="NCBI Taxonomy" id="947166"/>
    <lineage>
        <taxon>Eukaryota</taxon>
        <taxon>Metazoa</taxon>
        <taxon>Ecdysozoa</taxon>
        <taxon>Tardigrada</taxon>
        <taxon>Eutardigrada</taxon>
        <taxon>Parachela</taxon>
        <taxon>Hypsibioidea</taxon>
        <taxon>Ramazzottiidae</taxon>
        <taxon>Ramazzottius</taxon>
    </lineage>
</organism>
<feature type="region of interest" description="Disordered" evidence="1">
    <location>
        <begin position="1369"/>
        <end position="1391"/>
    </location>
</feature>
<keyword evidence="4" id="KW-1185">Reference proteome</keyword>
<feature type="region of interest" description="Disordered" evidence="1">
    <location>
        <begin position="1602"/>
        <end position="1651"/>
    </location>
</feature>
<dbReference type="Pfam" id="PF12783">
    <property type="entry name" value="Sec7-like_HUS"/>
    <property type="match status" value="1"/>
</dbReference>
<dbReference type="GO" id="GO:0005737">
    <property type="term" value="C:cytoplasm"/>
    <property type="evidence" value="ECO:0007669"/>
    <property type="project" value="UniProtKB-ARBA"/>
</dbReference>
<dbReference type="Pfam" id="PF23325">
    <property type="entry name" value="TPR_28"/>
    <property type="match status" value="1"/>
</dbReference>
<evidence type="ECO:0000256" key="1">
    <source>
        <dbReference type="SAM" id="MobiDB-lite"/>
    </source>
</evidence>
<gene>
    <name evidence="3" type="primary">RvY_05853-1</name>
    <name evidence="3" type="synonym">RvY_05853.1</name>
    <name evidence="3" type="ORF">RvY_05853</name>
</gene>
<dbReference type="PROSITE" id="PS50190">
    <property type="entry name" value="SEC7"/>
    <property type="match status" value="1"/>
</dbReference>
<dbReference type="PANTHER" id="PTHR10663">
    <property type="entry name" value="GUANYL-NUCLEOTIDE EXCHANGE FACTOR"/>
    <property type="match status" value="1"/>
</dbReference>
<dbReference type="PANTHER" id="PTHR10663:SF388">
    <property type="entry name" value="GOLGI-SPECIFIC BREFELDIN A-RESISTANCE GUANINE NUCLEOTIDE EXCHANGE FACTOR 1"/>
    <property type="match status" value="1"/>
</dbReference>
<dbReference type="GO" id="GO:0012505">
    <property type="term" value="C:endomembrane system"/>
    <property type="evidence" value="ECO:0007669"/>
    <property type="project" value="UniProtKB-ARBA"/>
</dbReference>
<comment type="caution">
    <text evidence="3">The sequence shown here is derived from an EMBL/GenBank/DDBJ whole genome shotgun (WGS) entry which is preliminary data.</text>
</comment>
<evidence type="ECO:0000259" key="2">
    <source>
        <dbReference type="PROSITE" id="PS50190"/>
    </source>
</evidence>
<evidence type="ECO:0000313" key="4">
    <source>
        <dbReference type="Proteomes" id="UP000186922"/>
    </source>
</evidence>
<feature type="region of interest" description="Disordered" evidence="1">
    <location>
        <begin position="302"/>
        <end position="358"/>
    </location>
</feature>
<protein>
    <recommendedName>
        <fullName evidence="2">SEC7 domain-containing protein</fullName>
    </recommendedName>
</protein>
<dbReference type="InterPro" id="IPR000904">
    <property type="entry name" value="Sec7_dom"/>
</dbReference>
<feature type="compositionally biased region" description="Low complexity" evidence="1">
    <location>
        <begin position="1619"/>
        <end position="1634"/>
    </location>
</feature>
<dbReference type="Gene3D" id="1.10.1000.11">
    <property type="entry name" value="Arf Nucleotide-binding Site Opener,domain 2"/>
    <property type="match status" value="1"/>
</dbReference>
<dbReference type="STRING" id="947166.A0A1D1UWI0"/>
<feature type="region of interest" description="Disordered" evidence="1">
    <location>
        <begin position="239"/>
        <end position="259"/>
    </location>
</feature>
<dbReference type="InterPro" id="IPR035999">
    <property type="entry name" value="Sec7_dom_sf"/>
</dbReference>